<reference evidence="7 8" key="1">
    <citation type="journal article" date="2019" name="Int. J. Syst. Evol. Microbiol.">
        <title>The Global Catalogue of Microorganisms (GCM) 10K type strain sequencing project: providing services to taxonomists for standard genome sequencing and annotation.</title>
        <authorList>
            <consortium name="The Broad Institute Genomics Platform"/>
            <consortium name="The Broad Institute Genome Sequencing Center for Infectious Disease"/>
            <person name="Wu L."/>
            <person name="Ma J."/>
        </authorList>
    </citation>
    <scope>NUCLEOTIDE SEQUENCE [LARGE SCALE GENOMIC DNA]</scope>
    <source>
        <strain evidence="7 8">JCM 15921</strain>
    </source>
</reference>
<comment type="subcellular location">
    <subcellularLocation>
        <location evidence="4">Cytoplasm</location>
    </subcellularLocation>
</comment>
<dbReference type="SUPFAM" id="SSF100879">
    <property type="entry name" value="Lesion bypass DNA polymerase (Y-family), little finger domain"/>
    <property type="match status" value="1"/>
</dbReference>
<evidence type="ECO:0000256" key="2">
    <source>
        <dbReference type="ARBA" id="ARBA00025589"/>
    </source>
</evidence>
<keyword evidence="4" id="KW-0234">DNA repair</keyword>
<feature type="site" description="Substrate discrimination" evidence="4">
    <location>
        <position position="51"/>
    </location>
</feature>
<dbReference type="PANTHER" id="PTHR11076">
    <property type="entry name" value="DNA REPAIR POLYMERASE UMUC / TRANSFERASE FAMILY MEMBER"/>
    <property type="match status" value="1"/>
</dbReference>
<feature type="binding site" evidence="4">
    <location>
        <position position="140"/>
    </location>
    <ligand>
        <name>Mg(2+)</name>
        <dbReference type="ChEBI" id="CHEBI:18420"/>
    </ligand>
</feature>
<dbReference type="InterPro" id="IPR043128">
    <property type="entry name" value="Rev_trsase/Diguanyl_cyclase"/>
</dbReference>
<keyword evidence="4" id="KW-0515">Mutator protein</keyword>
<sequence>MGPDADKHQGARGGVQPTVHANMQPQARLSDESLRDLRRTSILHVDMDAFFVSVELRSRPGLKGKPVIVGYPADRSVVLSASYEARAFGVRSAMPMAVAARMCPSAVIIEPRHKLYYEVSGQIMAIFGSITDLVEPLSVDEAFLDVGGAIRRLGPPREIGELIRARVSRELGITASVGIAASKFVAKIASTRCKPDGLLLIRPEDTVPYLHSLPVSALWGVGGKTVEVLARKGIRTVADVAAAPLPTLRKLLGASGEHVYRLSWGIDPRPVTPVRLEKSIGAEETFVTDTADDVLLHRELLRLSHRTAERLRGAGMHARTVALKLRYADFSTITRSRTVNTPIDSAQLLYAVAVQLLQSVGERPMTVRLIGIRAEQLEEAAHAPLQLSLDRRDDNWRAAEQALDAVTRKFGNKSVLPARLLDPGGSTE</sequence>
<comment type="similarity">
    <text evidence="1 4">Belongs to the DNA polymerase type-Y family.</text>
</comment>
<comment type="function">
    <text evidence="2 4">Poorly processive, error-prone DNA polymerase involved in untargeted mutagenesis. Copies undamaged DNA at stalled replication forks, which arise in vivo from mismatched or misaligned primer ends. These misaligned primers can be extended by PolIV. Exhibits no 3'-5' exonuclease (proofreading) activity. May be involved in translesional synthesis, in conjunction with the beta clamp from PolIII.</text>
</comment>
<organism evidence="7 8">
    <name type="scientific">Arthrobacter humicola</name>
    <dbReference type="NCBI Taxonomy" id="409291"/>
    <lineage>
        <taxon>Bacteria</taxon>
        <taxon>Bacillati</taxon>
        <taxon>Actinomycetota</taxon>
        <taxon>Actinomycetes</taxon>
        <taxon>Micrococcales</taxon>
        <taxon>Micrococcaceae</taxon>
        <taxon>Arthrobacter</taxon>
    </lineage>
</organism>
<name>A0ABN2YK12_9MICC</name>
<comment type="caution">
    <text evidence="7">The sequence shown here is derived from an EMBL/GenBank/DDBJ whole genome shotgun (WGS) entry which is preliminary data.</text>
</comment>
<keyword evidence="4" id="KW-0808">Transferase</keyword>
<keyword evidence="4" id="KW-0460">Magnesium</keyword>
<feature type="active site" evidence="4">
    <location>
        <position position="141"/>
    </location>
</feature>
<evidence type="ECO:0000256" key="5">
    <source>
        <dbReference type="SAM" id="MobiDB-lite"/>
    </source>
</evidence>
<keyword evidence="4" id="KW-0227">DNA damage</keyword>
<keyword evidence="4" id="KW-0238">DNA-binding</keyword>
<keyword evidence="8" id="KW-1185">Reference proteome</keyword>
<dbReference type="InterPro" id="IPR036775">
    <property type="entry name" value="DNA_pol_Y-fam_lit_finger_sf"/>
</dbReference>
<dbReference type="PANTHER" id="PTHR11076:SF33">
    <property type="entry name" value="DNA POLYMERASE KAPPA"/>
    <property type="match status" value="1"/>
</dbReference>
<dbReference type="Gene3D" id="3.30.70.270">
    <property type="match status" value="1"/>
</dbReference>
<dbReference type="Gene3D" id="3.40.1170.60">
    <property type="match status" value="1"/>
</dbReference>
<feature type="binding site" evidence="4">
    <location>
        <position position="46"/>
    </location>
    <ligand>
        <name>Mg(2+)</name>
        <dbReference type="ChEBI" id="CHEBI:18420"/>
    </ligand>
</feature>
<keyword evidence="4" id="KW-0548">Nucleotidyltransferase</keyword>
<dbReference type="EMBL" id="BAAAQB010000009">
    <property type="protein sequence ID" value="GAA2128255.1"/>
    <property type="molecule type" value="Genomic_DNA"/>
</dbReference>
<feature type="region of interest" description="Disordered" evidence="5">
    <location>
        <begin position="1"/>
        <end position="25"/>
    </location>
</feature>
<keyword evidence="4" id="KW-0479">Metal-binding</keyword>
<dbReference type="PROSITE" id="PS50173">
    <property type="entry name" value="UMUC"/>
    <property type="match status" value="1"/>
</dbReference>
<keyword evidence="4" id="KW-0963">Cytoplasm</keyword>
<dbReference type="EC" id="2.7.7.7" evidence="4"/>
<dbReference type="HAMAP" id="MF_01113">
    <property type="entry name" value="DNApol_IV"/>
    <property type="match status" value="1"/>
</dbReference>
<feature type="domain" description="UmuC" evidence="6">
    <location>
        <begin position="42"/>
        <end position="222"/>
    </location>
</feature>
<keyword evidence="4" id="KW-0235">DNA replication</keyword>
<evidence type="ECO:0000259" key="6">
    <source>
        <dbReference type="PROSITE" id="PS50173"/>
    </source>
</evidence>
<proteinExistence type="inferred from homology"/>
<evidence type="ECO:0000313" key="7">
    <source>
        <dbReference type="EMBL" id="GAA2128255.1"/>
    </source>
</evidence>
<evidence type="ECO:0000256" key="3">
    <source>
        <dbReference type="ARBA" id="ARBA00049244"/>
    </source>
</evidence>
<evidence type="ECO:0000256" key="4">
    <source>
        <dbReference type="HAMAP-Rule" id="MF_01113"/>
    </source>
</evidence>
<dbReference type="InterPro" id="IPR001126">
    <property type="entry name" value="UmuC"/>
</dbReference>
<comment type="subunit">
    <text evidence="4">Monomer.</text>
</comment>
<comment type="cofactor">
    <cofactor evidence="4">
        <name>Mg(2+)</name>
        <dbReference type="ChEBI" id="CHEBI:18420"/>
    </cofactor>
    <text evidence="4">Binds 2 magnesium ions per subunit.</text>
</comment>
<protein>
    <recommendedName>
        <fullName evidence="4">DNA polymerase IV</fullName>
        <shortName evidence="4">Pol IV</shortName>
        <ecNumber evidence="4">2.7.7.7</ecNumber>
    </recommendedName>
</protein>
<comment type="catalytic activity">
    <reaction evidence="3 4">
        <text>DNA(n) + a 2'-deoxyribonucleoside 5'-triphosphate = DNA(n+1) + diphosphate</text>
        <dbReference type="Rhea" id="RHEA:22508"/>
        <dbReference type="Rhea" id="RHEA-COMP:17339"/>
        <dbReference type="Rhea" id="RHEA-COMP:17340"/>
        <dbReference type="ChEBI" id="CHEBI:33019"/>
        <dbReference type="ChEBI" id="CHEBI:61560"/>
        <dbReference type="ChEBI" id="CHEBI:173112"/>
        <dbReference type="EC" id="2.7.7.7"/>
    </reaction>
</comment>
<gene>
    <name evidence="4 7" type="primary">dinB</name>
    <name evidence="7" type="ORF">GCM10009825_07350</name>
</gene>
<evidence type="ECO:0000256" key="1">
    <source>
        <dbReference type="ARBA" id="ARBA00010945"/>
    </source>
</evidence>
<keyword evidence="4" id="KW-0239">DNA-directed DNA polymerase</keyword>
<dbReference type="InterPro" id="IPR050116">
    <property type="entry name" value="DNA_polymerase-Y"/>
</dbReference>
<dbReference type="NCBIfam" id="NF003015">
    <property type="entry name" value="PRK03858.1"/>
    <property type="match status" value="1"/>
</dbReference>
<dbReference type="SUPFAM" id="SSF56672">
    <property type="entry name" value="DNA/RNA polymerases"/>
    <property type="match status" value="1"/>
</dbReference>
<dbReference type="InterPro" id="IPR017961">
    <property type="entry name" value="DNA_pol_Y-fam_little_finger"/>
</dbReference>
<dbReference type="Proteomes" id="UP001500102">
    <property type="component" value="Unassembled WGS sequence"/>
</dbReference>
<dbReference type="CDD" id="cd03586">
    <property type="entry name" value="PolY_Pol_IV_kappa"/>
    <property type="match status" value="1"/>
</dbReference>
<dbReference type="Gene3D" id="3.30.1490.100">
    <property type="entry name" value="DNA polymerase, Y-family, little finger domain"/>
    <property type="match status" value="1"/>
</dbReference>
<dbReference type="InterPro" id="IPR022880">
    <property type="entry name" value="DNApol_IV"/>
</dbReference>
<dbReference type="Pfam" id="PF11799">
    <property type="entry name" value="IMS_C"/>
    <property type="match status" value="1"/>
</dbReference>
<evidence type="ECO:0000313" key="8">
    <source>
        <dbReference type="Proteomes" id="UP001500102"/>
    </source>
</evidence>
<dbReference type="Gene3D" id="1.10.150.20">
    <property type="entry name" value="5' to 3' exonuclease, C-terminal subdomain"/>
    <property type="match status" value="1"/>
</dbReference>
<accession>A0ABN2YK12</accession>
<dbReference type="Pfam" id="PF00817">
    <property type="entry name" value="IMS"/>
    <property type="match status" value="1"/>
</dbReference>
<dbReference type="NCBIfam" id="NF002677">
    <property type="entry name" value="PRK02406.1"/>
    <property type="match status" value="1"/>
</dbReference>
<dbReference type="InterPro" id="IPR043502">
    <property type="entry name" value="DNA/RNA_pol_sf"/>
</dbReference>